<comment type="caution">
    <text evidence="8">The sequence shown here is derived from an EMBL/GenBank/DDBJ whole genome shotgun (WGS) entry which is preliminary data.</text>
</comment>
<sequence>MSSTLDRYRVEIGTLHLELSTLARKRALLAAKLAQLQSDRAVLLTSSDLPSAEQATLPDTYIQQDRPRGRDLLAHISAKHGQQQEIHLKNLYRLTGVTAFSVQDPVAKEELLGIRIECFALKSFGAPHYIILSHNEKTGTYQIYQHTVPLHIPLGTLASKYLNKNLNLFVRAVRRHIIWDLNKRTHLSCLSRVVDIEADEACELIKLRFEFPDTGERFVYLRCDDTHVKSAYATRVVARENIEENEEEEEEEEEEVVRDRELEKLMIGRIDRLRNRLAAIK</sequence>
<comment type="similarity">
    <text evidence="3">Belongs to the CENP-O/MCM21 family.</text>
</comment>
<dbReference type="GeneID" id="90035469"/>
<keyword evidence="4" id="KW-0158">Chromosome</keyword>
<proteinExistence type="inferred from homology"/>
<name>A0ABR1FCG2_9ASCO</name>
<dbReference type="RefSeq" id="XP_064770580.1">
    <property type="nucleotide sequence ID" value="XM_064909957.1"/>
</dbReference>
<feature type="coiled-coil region" evidence="7">
    <location>
        <begin position="235"/>
        <end position="263"/>
    </location>
</feature>
<evidence type="ECO:0000256" key="5">
    <source>
        <dbReference type="ARBA" id="ARBA00023242"/>
    </source>
</evidence>
<organism evidence="8 9">
    <name type="scientific">Myxozyma melibiosi</name>
    <dbReference type="NCBI Taxonomy" id="54550"/>
    <lineage>
        <taxon>Eukaryota</taxon>
        <taxon>Fungi</taxon>
        <taxon>Dikarya</taxon>
        <taxon>Ascomycota</taxon>
        <taxon>Saccharomycotina</taxon>
        <taxon>Lipomycetes</taxon>
        <taxon>Lipomycetales</taxon>
        <taxon>Lipomycetaceae</taxon>
        <taxon>Myxozyma</taxon>
    </lineage>
</organism>
<comment type="subcellular location">
    <subcellularLocation>
        <location evidence="2">Chromosome</location>
        <location evidence="2">Centromere</location>
    </subcellularLocation>
    <subcellularLocation>
        <location evidence="1">Nucleus</location>
    </subcellularLocation>
</comment>
<dbReference type="Pfam" id="PF09496">
    <property type="entry name" value="CENP-O"/>
    <property type="match status" value="1"/>
</dbReference>
<evidence type="ECO:0008006" key="10">
    <source>
        <dbReference type="Google" id="ProtNLM"/>
    </source>
</evidence>
<keyword evidence="9" id="KW-1185">Reference proteome</keyword>
<evidence type="ECO:0000256" key="3">
    <source>
        <dbReference type="ARBA" id="ARBA00007321"/>
    </source>
</evidence>
<evidence type="ECO:0000256" key="7">
    <source>
        <dbReference type="SAM" id="Coils"/>
    </source>
</evidence>
<evidence type="ECO:0000256" key="2">
    <source>
        <dbReference type="ARBA" id="ARBA00004584"/>
    </source>
</evidence>
<evidence type="ECO:0000256" key="1">
    <source>
        <dbReference type="ARBA" id="ARBA00004123"/>
    </source>
</evidence>
<dbReference type="InterPro" id="IPR018464">
    <property type="entry name" value="CENP-O"/>
</dbReference>
<keyword evidence="7" id="KW-0175">Coiled coil</keyword>
<evidence type="ECO:0000313" key="9">
    <source>
        <dbReference type="Proteomes" id="UP001498771"/>
    </source>
</evidence>
<dbReference type="EMBL" id="JBBJBU010000001">
    <property type="protein sequence ID" value="KAK7207547.1"/>
    <property type="molecule type" value="Genomic_DNA"/>
</dbReference>
<gene>
    <name evidence="8" type="ORF">BZA70DRAFT_18259</name>
</gene>
<evidence type="ECO:0000256" key="4">
    <source>
        <dbReference type="ARBA" id="ARBA00022454"/>
    </source>
</evidence>
<evidence type="ECO:0000256" key="6">
    <source>
        <dbReference type="ARBA" id="ARBA00023328"/>
    </source>
</evidence>
<dbReference type="PANTHER" id="PTHR14582:SF1">
    <property type="entry name" value="CENTROMERE PROTEIN O"/>
    <property type="match status" value="1"/>
</dbReference>
<accession>A0ABR1FCG2</accession>
<keyword evidence="6" id="KW-0137">Centromere</keyword>
<dbReference type="Proteomes" id="UP001498771">
    <property type="component" value="Unassembled WGS sequence"/>
</dbReference>
<reference evidence="8 9" key="1">
    <citation type="submission" date="2024-03" db="EMBL/GenBank/DDBJ databases">
        <title>Genome-scale model development and genomic sequencing of the oleaginous clade Lipomyces.</title>
        <authorList>
            <consortium name="Lawrence Berkeley National Laboratory"/>
            <person name="Czajka J.J."/>
            <person name="Han Y."/>
            <person name="Kim J."/>
            <person name="Mondo S.J."/>
            <person name="Hofstad B.A."/>
            <person name="Robles A."/>
            <person name="Haridas S."/>
            <person name="Riley R."/>
            <person name="LaButti K."/>
            <person name="Pangilinan J."/>
            <person name="Andreopoulos W."/>
            <person name="Lipzen A."/>
            <person name="Yan J."/>
            <person name="Wang M."/>
            <person name="Ng V."/>
            <person name="Grigoriev I.V."/>
            <person name="Spatafora J.W."/>
            <person name="Magnuson J.K."/>
            <person name="Baker S.E."/>
            <person name="Pomraning K.R."/>
        </authorList>
    </citation>
    <scope>NUCLEOTIDE SEQUENCE [LARGE SCALE GENOMIC DNA]</scope>
    <source>
        <strain evidence="8 9">Phaff 52-87</strain>
    </source>
</reference>
<protein>
    <recommendedName>
        <fullName evidence="10">Cenp-O kinetochore centromere component</fullName>
    </recommendedName>
</protein>
<dbReference type="PANTHER" id="PTHR14582">
    <property type="entry name" value="INNER KINETOCHORE SUBUNIT MAL2"/>
    <property type="match status" value="1"/>
</dbReference>
<evidence type="ECO:0000313" key="8">
    <source>
        <dbReference type="EMBL" id="KAK7207547.1"/>
    </source>
</evidence>
<keyword evidence="5" id="KW-0539">Nucleus</keyword>